<evidence type="ECO:0000313" key="1">
    <source>
        <dbReference type="EMBL" id="KAF2172641.1"/>
    </source>
</evidence>
<dbReference type="SUPFAM" id="SSF53850">
    <property type="entry name" value="Periplasmic binding protein-like II"/>
    <property type="match status" value="1"/>
</dbReference>
<organism evidence="1 2">
    <name type="scientific">Zasmidium cellare ATCC 36951</name>
    <dbReference type="NCBI Taxonomy" id="1080233"/>
    <lineage>
        <taxon>Eukaryota</taxon>
        <taxon>Fungi</taxon>
        <taxon>Dikarya</taxon>
        <taxon>Ascomycota</taxon>
        <taxon>Pezizomycotina</taxon>
        <taxon>Dothideomycetes</taxon>
        <taxon>Dothideomycetidae</taxon>
        <taxon>Mycosphaerellales</taxon>
        <taxon>Mycosphaerellaceae</taxon>
        <taxon>Zasmidium</taxon>
    </lineage>
</organism>
<reference evidence="1" key="1">
    <citation type="journal article" date="2020" name="Stud. Mycol.">
        <title>101 Dothideomycetes genomes: a test case for predicting lifestyles and emergence of pathogens.</title>
        <authorList>
            <person name="Haridas S."/>
            <person name="Albert R."/>
            <person name="Binder M."/>
            <person name="Bloem J."/>
            <person name="Labutti K."/>
            <person name="Salamov A."/>
            <person name="Andreopoulos B."/>
            <person name="Baker S."/>
            <person name="Barry K."/>
            <person name="Bills G."/>
            <person name="Bluhm B."/>
            <person name="Cannon C."/>
            <person name="Castanera R."/>
            <person name="Culley D."/>
            <person name="Daum C."/>
            <person name="Ezra D."/>
            <person name="Gonzalez J."/>
            <person name="Henrissat B."/>
            <person name="Kuo A."/>
            <person name="Liang C."/>
            <person name="Lipzen A."/>
            <person name="Lutzoni F."/>
            <person name="Magnuson J."/>
            <person name="Mondo S."/>
            <person name="Nolan M."/>
            <person name="Ohm R."/>
            <person name="Pangilinan J."/>
            <person name="Park H.-J."/>
            <person name="Ramirez L."/>
            <person name="Alfaro M."/>
            <person name="Sun H."/>
            <person name="Tritt A."/>
            <person name="Yoshinaga Y."/>
            <person name="Zwiers L.-H."/>
            <person name="Turgeon B."/>
            <person name="Goodwin S."/>
            <person name="Spatafora J."/>
            <person name="Crous P."/>
            <person name="Grigoriev I."/>
        </authorList>
    </citation>
    <scope>NUCLEOTIDE SEQUENCE</scope>
    <source>
        <strain evidence="1">ATCC 36951</strain>
    </source>
</reference>
<proteinExistence type="predicted"/>
<dbReference type="EMBL" id="ML993580">
    <property type="protein sequence ID" value="KAF2172641.1"/>
    <property type="molecule type" value="Genomic_DNA"/>
</dbReference>
<dbReference type="Pfam" id="PF16868">
    <property type="entry name" value="NMT1_3"/>
    <property type="match status" value="1"/>
</dbReference>
<dbReference type="RefSeq" id="XP_033673530.1">
    <property type="nucleotide sequence ID" value="XM_033803682.1"/>
</dbReference>
<evidence type="ECO:0008006" key="3">
    <source>
        <dbReference type="Google" id="ProtNLM"/>
    </source>
</evidence>
<dbReference type="Proteomes" id="UP000799537">
    <property type="component" value="Unassembled WGS sequence"/>
</dbReference>
<accession>A0A6A6CZV8</accession>
<gene>
    <name evidence="1" type="ORF">M409DRAFT_16603</name>
</gene>
<evidence type="ECO:0000313" key="2">
    <source>
        <dbReference type="Proteomes" id="UP000799537"/>
    </source>
</evidence>
<protein>
    <recommendedName>
        <fullName evidence="3">SsuA/THI5-like domain-containing protein</fullName>
    </recommendedName>
</protein>
<sequence length="340" mass="37450">MAQALKEIASEQQTGPRLERSITFHMVGDWGMANFHRICSWLAQHFTDRTGPKSRVAIWNLRDGGIEALTNVFDGVAQLCISTPAAMIPDALTGRGPFAACGAMPSLRALATLPQNDRLVLAVDPKYGIRSFDDLRRIKPALRIATSSNDGTNLIGYTANEYLQAHGITPEVLASWNATIVTTTRPEQALALVVSGDADAVLQEAIMTPGWTHLVEDLEYVPLPAEPQALRCVIERNPGFKATDLPAGYWRNLRTTLPCLDFSDFIVLVREDLDEDIAGLLTWILVETRGGVERQYGHHTQQKSPLGWPMDPYAMAKTPIPLHEGAKRYYAEAGYIDTLA</sequence>
<dbReference type="AlphaFoldDB" id="A0A6A6CZV8"/>
<keyword evidence="2" id="KW-1185">Reference proteome</keyword>
<name>A0A6A6CZV8_ZASCE</name>
<dbReference type="OrthoDB" id="3583708at2759"/>
<dbReference type="Gene3D" id="3.40.190.10">
    <property type="entry name" value="Periplasmic binding protein-like II"/>
    <property type="match status" value="2"/>
</dbReference>
<dbReference type="GeneID" id="54556954"/>
<dbReference type="InterPro" id="IPR011852">
    <property type="entry name" value="TRAP_TAXI"/>
</dbReference>